<sequence>MKQSGNAEVIPAITTAFKLCAGENSIKHDIVHIQMVGTTVYLTSNADYAGIVTTDLEHWGKITHTATRGVFYAARKVIGNALFTASDGDDWAKSHRILMPAFSPKSLSSLVDITLTKTDCLLDRIGSSSQQQPFEIGQAFTGLTFDIIGNFIGGPGLDFQTTEYPDRMSTEPFLCALETALNSTHIEDRFDDGRFTHRKLYKKRQEAKHTLWERGMEVINDRLDGKTMSIGGPNNPDVLDCMLNTIDKGTNEKMDIELVRNNLILFLLVGHDSTSSLLTSLMFLLSQHPEVEEKMRNEVDQVMGEEPPDMQNIKNLPYTMAVIKETLRLYPPAQAILKTCMKDTTLGPYTMTEGCKVLLLPRELHRNKTLWGDNADEFDPSRFMLNSLNAPSHEHAWMPFSSGPRGCIGMQFSLIEARVILARIMQRRITFRLHKDAEVGEKFRTFMKLSNVMMTSHESNGSEVFSPVPSPVKATPEHISSSSTTSFSFSSASTTSFSSVLNIEPHDGKVSVYFGSNMGTCEDISSALCDEAIRMGFDTSLDPLDAASSKGLGRECINLIVTSTYNGQPPDNAKKFAEYLKTLQPGSLSGVKVAICGVGNSNWKSFQSFPCSIVNALESAGADIICPRGIADEEKDLKNDVGAWRQFEFWPSAFEAIGLDPAQISSDSDCISDVPELNLTDTFEQATVIPRSGDTKLATVISARELQCSTSDRSTRHIELKLPNGMNYREGDHIAVFPENNCELVLQIASLLNEHDLGRTVKVSSTNISNGSQPQQSRGMGHLPFDVPVRVSDLLSRHVDLQAPASAAFVSLAAESTSCLKDREALEEISKLIRNGVAGNLQELRPAQVLLAFPSTRMSLGKFLATVAPMKKRYYSISSSPTVSQNSGGLNVATVTVALVKGIEKTVESSAFTYLDSKEYRGVSSGFLQEIRPGQLVEISIGTNDRFRLPENPSTPVIMIGPGTGIAPFRGFYQAIEAEEKETRRRRPAMLFFGCRNEQDYLYRSELESAPIELHVAFSRPTTPNTKKKYVQDLLWSNRDRVWKYLKEEKAYIYICGDGRYMAKDVDNILHRIARECGNMSESDAIAFYDALQGNNRYLQDVWC</sequence>
<comment type="similarity">
    <text evidence="3">In the N-terminal section; belongs to the cytochrome P450 family.</text>
</comment>
<feature type="domain" description="FAD-binding FR-type" evidence="17">
    <location>
        <begin position="693"/>
        <end position="950"/>
    </location>
</feature>
<dbReference type="InterPro" id="IPR003097">
    <property type="entry name" value="CysJ-like_FAD-binding"/>
</dbReference>
<dbReference type="Gene3D" id="1.10.630.10">
    <property type="entry name" value="Cytochrome P450"/>
    <property type="match status" value="1"/>
</dbReference>
<dbReference type="KEGG" id="fcy:FRACYDRAFT_236343"/>
<evidence type="ECO:0000256" key="7">
    <source>
        <dbReference type="ARBA" id="ARBA00022643"/>
    </source>
</evidence>
<accession>A0A1E7FQ20</accession>
<evidence type="ECO:0000256" key="6">
    <source>
        <dbReference type="ARBA" id="ARBA00022630"/>
    </source>
</evidence>
<dbReference type="Gene3D" id="3.40.50.80">
    <property type="entry name" value="Nucleotide-binding domain of ferredoxin-NADP reductase (FNR) module"/>
    <property type="match status" value="1"/>
</dbReference>
<dbReference type="GO" id="GO:0005506">
    <property type="term" value="F:iron ion binding"/>
    <property type="evidence" value="ECO:0007669"/>
    <property type="project" value="InterPro"/>
</dbReference>
<dbReference type="FunFam" id="3.40.50.80:FF:000001">
    <property type="entry name" value="NADPH--cytochrome P450 reductase 1"/>
    <property type="match status" value="1"/>
</dbReference>
<comment type="cofactor">
    <cofactor evidence="1">
        <name>FMN</name>
        <dbReference type="ChEBI" id="CHEBI:58210"/>
    </cofactor>
</comment>
<dbReference type="InterPro" id="IPR036396">
    <property type="entry name" value="Cyt_P450_sf"/>
</dbReference>
<evidence type="ECO:0000259" key="16">
    <source>
        <dbReference type="PROSITE" id="PS50902"/>
    </source>
</evidence>
<dbReference type="InterPro" id="IPR017972">
    <property type="entry name" value="Cyt_P450_CS"/>
</dbReference>
<keyword evidence="8 15" id="KW-0479">Metal-binding</keyword>
<dbReference type="InterPro" id="IPR001128">
    <property type="entry name" value="Cyt_P450"/>
</dbReference>
<evidence type="ECO:0000256" key="2">
    <source>
        <dbReference type="ARBA" id="ARBA00001974"/>
    </source>
</evidence>
<gene>
    <name evidence="18" type="ORF">FRACYDRAFT_236343</name>
</gene>
<evidence type="ECO:0000256" key="13">
    <source>
        <dbReference type="ARBA" id="ARBA00023033"/>
    </source>
</evidence>
<dbReference type="SUPFAM" id="SSF52343">
    <property type="entry name" value="Ferredoxin reductase-like, C-terminal NADP-linked domain"/>
    <property type="match status" value="1"/>
</dbReference>
<keyword evidence="19" id="KW-1185">Reference proteome</keyword>
<dbReference type="PRINTS" id="PR00371">
    <property type="entry name" value="FPNCR"/>
</dbReference>
<evidence type="ECO:0000256" key="14">
    <source>
        <dbReference type="ARBA" id="ARBA00023797"/>
    </source>
</evidence>
<evidence type="ECO:0000256" key="1">
    <source>
        <dbReference type="ARBA" id="ARBA00001917"/>
    </source>
</evidence>
<dbReference type="PROSITE" id="PS50902">
    <property type="entry name" value="FLAVODOXIN_LIKE"/>
    <property type="match status" value="1"/>
</dbReference>
<evidence type="ECO:0000256" key="5">
    <source>
        <dbReference type="ARBA" id="ARBA00022617"/>
    </source>
</evidence>
<dbReference type="GO" id="GO:0020037">
    <property type="term" value="F:heme binding"/>
    <property type="evidence" value="ECO:0007669"/>
    <property type="project" value="InterPro"/>
</dbReference>
<dbReference type="EC" id="1.6.2.4" evidence="14"/>
<comment type="cofactor">
    <cofactor evidence="15">
        <name>heme</name>
        <dbReference type="ChEBI" id="CHEBI:30413"/>
    </cofactor>
</comment>
<dbReference type="Pfam" id="PF00067">
    <property type="entry name" value="p450"/>
    <property type="match status" value="1"/>
</dbReference>
<dbReference type="SUPFAM" id="SSF48264">
    <property type="entry name" value="Cytochrome P450"/>
    <property type="match status" value="1"/>
</dbReference>
<dbReference type="GO" id="GO:0003958">
    <property type="term" value="F:NADPH-hemoprotein reductase activity"/>
    <property type="evidence" value="ECO:0007669"/>
    <property type="project" value="UniProtKB-EC"/>
</dbReference>
<dbReference type="PROSITE" id="PS00086">
    <property type="entry name" value="CYTOCHROME_P450"/>
    <property type="match status" value="1"/>
</dbReference>
<dbReference type="PANTHER" id="PTHR19384:SF17">
    <property type="entry name" value="NADPH--CYTOCHROME P450 REDUCTASE"/>
    <property type="match status" value="1"/>
</dbReference>
<name>A0A1E7FQ20_9STRA</name>
<keyword evidence="7" id="KW-0288">FMN</keyword>
<dbReference type="InParanoid" id="A0A1E7FQ20"/>
<dbReference type="Pfam" id="PF00258">
    <property type="entry name" value="Flavodoxin_1"/>
    <property type="match status" value="1"/>
</dbReference>
<evidence type="ECO:0000259" key="17">
    <source>
        <dbReference type="PROSITE" id="PS51384"/>
    </source>
</evidence>
<dbReference type="PROSITE" id="PS51384">
    <property type="entry name" value="FAD_FR"/>
    <property type="match status" value="1"/>
</dbReference>
<protein>
    <recommendedName>
        <fullName evidence="14">NADPH--hemoprotein reductase</fullName>
        <ecNumber evidence="14">1.6.2.4</ecNumber>
    </recommendedName>
</protein>
<keyword evidence="4" id="KW-0813">Transport</keyword>
<dbReference type="Proteomes" id="UP000095751">
    <property type="component" value="Unassembled WGS sequence"/>
</dbReference>
<dbReference type="InterPro" id="IPR023206">
    <property type="entry name" value="Bifunctional_P450_P450_red"/>
</dbReference>
<dbReference type="GO" id="GO:0050660">
    <property type="term" value="F:flavin adenine dinucleotide binding"/>
    <property type="evidence" value="ECO:0007669"/>
    <property type="project" value="TreeGrafter"/>
</dbReference>
<organism evidence="18 19">
    <name type="scientific">Fragilariopsis cylindrus CCMP1102</name>
    <dbReference type="NCBI Taxonomy" id="635003"/>
    <lineage>
        <taxon>Eukaryota</taxon>
        <taxon>Sar</taxon>
        <taxon>Stramenopiles</taxon>
        <taxon>Ochrophyta</taxon>
        <taxon>Bacillariophyta</taxon>
        <taxon>Bacillariophyceae</taxon>
        <taxon>Bacillariophycidae</taxon>
        <taxon>Bacillariales</taxon>
        <taxon>Bacillariaceae</taxon>
        <taxon>Fragilariopsis</taxon>
    </lineage>
</organism>
<dbReference type="InterPro" id="IPR001433">
    <property type="entry name" value="OxRdtase_FAD/NAD-bd"/>
</dbReference>
<dbReference type="InterPro" id="IPR029039">
    <property type="entry name" value="Flavoprotein-like_sf"/>
</dbReference>
<dbReference type="Pfam" id="PF00175">
    <property type="entry name" value="NAD_binding_1"/>
    <property type="match status" value="1"/>
</dbReference>
<keyword evidence="13" id="KW-0503">Monooxygenase</keyword>
<dbReference type="InterPro" id="IPR001709">
    <property type="entry name" value="Flavoprot_Pyr_Nucl_cyt_Rdtase"/>
</dbReference>
<dbReference type="InterPro" id="IPR023173">
    <property type="entry name" value="NADPH_Cyt_P450_Rdtase_alpha"/>
</dbReference>
<dbReference type="PIRSF" id="PIRSF000209">
    <property type="entry name" value="Bifunctional_P450_P450R"/>
    <property type="match status" value="1"/>
</dbReference>
<dbReference type="Gene3D" id="3.40.50.360">
    <property type="match status" value="1"/>
</dbReference>
<dbReference type="OrthoDB" id="1856718at2759"/>
<evidence type="ECO:0000313" key="19">
    <source>
        <dbReference type="Proteomes" id="UP000095751"/>
    </source>
</evidence>
<dbReference type="SUPFAM" id="SSF52218">
    <property type="entry name" value="Flavoproteins"/>
    <property type="match status" value="1"/>
</dbReference>
<keyword evidence="6" id="KW-0285">Flavoprotein</keyword>
<evidence type="ECO:0000256" key="8">
    <source>
        <dbReference type="ARBA" id="ARBA00022723"/>
    </source>
</evidence>
<feature type="binding site" description="axial binding residue" evidence="15">
    <location>
        <position position="407"/>
    </location>
    <ligand>
        <name>heme</name>
        <dbReference type="ChEBI" id="CHEBI:30413"/>
    </ligand>
    <ligandPart>
        <name>Fe</name>
        <dbReference type="ChEBI" id="CHEBI:18248"/>
    </ligandPart>
</feature>
<dbReference type="Gene3D" id="1.20.990.10">
    <property type="entry name" value="NADPH-cytochrome p450 Reductase, Chain A, domain 3"/>
    <property type="match status" value="1"/>
</dbReference>
<dbReference type="InterPro" id="IPR008254">
    <property type="entry name" value="Flavodoxin/NO_synth"/>
</dbReference>
<evidence type="ECO:0000256" key="3">
    <source>
        <dbReference type="ARBA" id="ARBA00010018"/>
    </source>
</evidence>
<keyword evidence="12 15" id="KW-0408">Iron</keyword>
<evidence type="ECO:0000256" key="10">
    <source>
        <dbReference type="ARBA" id="ARBA00022857"/>
    </source>
</evidence>
<dbReference type="GO" id="GO:0005829">
    <property type="term" value="C:cytosol"/>
    <property type="evidence" value="ECO:0007669"/>
    <property type="project" value="TreeGrafter"/>
</dbReference>
<dbReference type="SUPFAM" id="SSF63380">
    <property type="entry name" value="Riboflavin synthase domain-like"/>
    <property type="match status" value="1"/>
</dbReference>
<dbReference type="Gene3D" id="2.40.30.10">
    <property type="entry name" value="Translation factors"/>
    <property type="match status" value="1"/>
</dbReference>
<dbReference type="FunCoup" id="A0A1E7FQ20">
    <property type="interactions" value="323"/>
</dbReference>
<keyword evidence="5 15" id="KW-0349">Heme</keyword>
<dbReference type="EMBL" id="KV784355">
    <property type="protein sequence ID" value="OEU20270.1"/>
    <property type="molecule type" value="Genomic_DNA"/>
</dbReference>
<dbReference type="PANTHER" id="PTHR19384">
    <property type="entry name" value="NITRIC OXIDE SYNTHASE-RELATED"/>
    <property type="match status" value="1"/>
</dbReference>
<dbReference type="GO" id="GO:0010181">
    <property type="term" value="F:FMN binding"/>
    <property type="evidence" value="ECO:0007669"/>
    <property type="project" value="InterPro"/>
</dbReference>
<dbReference type="AlphaFoldDB" id="A0A1E7FQ20"/>
<evidence type="ECO:0000256" key="12">
    <source>
        <dbReference type="ARBA" id="ARBA00023004"/>
    </source>
</evidence>
<dbReference type="InterPro" id="IPR017927">
    <property type="entry name" value="FAD-bd_FR_type"/>
</dbReference>
<evidence type="ECO:0000256" key="4">
    <source>
        <dbReference type="ARBA" id="ARBA00022448"/>
    </source>
</evidence>
<proteinExistence type="inferred from homology"/>
<evidence type="ECO:0000256" key="9">
    <source>
        <dbReference type="ARBA" id="ARBA00022827"/>
    </source>
</evidence>
<feature type="domain" description="Flavodoxin-like" evidence="16">
    <location>
        <begin position="510"/>
        <end position="649"/>
    </location>
</feature>
<reference evidence="18 19" key="1">
    <citation type="submission" date="2016-09" db="EMBL/GenBank/DDBJ databases">
        <title>Extensive genetic diversity and differential bi-allelic expression allows diatom success in the polar Southern Ocean.</title>
        <authorList>
            <consortium name="DOE Joint Genome Institute"/>
            <person name="Mock T."/>
            <person name="Otillar R.P."/>
            <person name="Strauss J."/>
            <person name="Dupont C."/>
            <person name="Frickenhaus S."/>
            <person name="Maumus F."/>
            <person name="Mcmullan M."/>
            <person name="Sanges R."/>
            <person name="Schmutz J."/>
            <person name="Toseland A."/>
            <person name="Valas R."/>
            <person name="Veluchamy A."/>
            <person name="Ward B.J."/>
            <person name="Allen A."/>
            <person name="Barry K."/>
            <person name="Falciatore A."/>
            <person name="Ferrante M."/>
            <person name="Fortunato A.E."/>
            <person name="Gloeckner G."/>
            <person name="Gruber A."/>
            <person name="Hipkin R."/>
            <person name="Janech M."/>
            <person name="Kroth P."/>
            <person name="Leese F."/>
            <person name="Lindquist E."/>
            <person name="Lyon B.R."/>
            <person name="Martin J."/>
            <person name="Mayer C."/>
            <person name="Parker M."/>
            <person name="Quesneville H."/>
            <person name="Raymond J."/>
            <person name="Uhlig C."/>
            <person name="Valentin K.U."/>
            <person name="Worden A.Z."/>
            <person name="Armbrust E.V."/>
            <person name="Bowler C."/>
            <person name="Green B."/>
            <person name="Moulton V."/>
            <person name="Van Oosterhout C."/>
            <person name="Grigoriev I."/>
        </authorList>
    </citation>
    <scope>NUCLEOTIDE SEQUENCE [LARGE SCALE GENOMIC DNA]</scope>
    <source>
        <strain evidence="18 19">CCMP1102</strain>
    </source>
</reference>
<dbReference type="InterPro" id="IPR017938">
    <property type="entry name" value="Riboflavin_synthase-like_b-brl"/>
</dbReference>
<dbReference type="Pfam" id="PF00667">
    <property type="entry name" value="FAD_binding_1"/>
    <property type="match status" value="1"/>
</dbReference>
<comment type="cofactor">
    <cofactor evidence="2">
        <name>FAD</name>
        <dbReference type="ChEBI" id="CHEBI:57692"/>
    </cofactor>
</comment>
<keyword evidence="11" id="KW-0560">Oxidoreductase</keyword>
<evidence type="ECO:0000256" key="11">
    <source>
        <dbReference type="ARBA" id="ARBA00023002"/>
    </source>
</evidence>
<keyword evidence="10" id="KW-0521">NADP</keyword>
<keyword evidence="9" id="KW-0274">FAD</keyword>
<evidence type="ECO:0000313" key="18">
    <source>
        <dbReference type="EMBL" id="OEU20270.1"/>
    </source>
</evidence>
<dbReference type="GO" id="GO:0070330">
    <property type="term" value="F:aromatase activity"/>
    <property type="evidence" value="ECO:0007669"/>
    <property type="project" value="InterPro"/>
</dbReference>
<evidence type="ECO:0000256" key="15">
    <source>
        <dbReference type="PIRSR" id="PIRSR000209-1"/>
    </source>
</evidence>
<dbReference type="InterPro" id="IPR039261">
    <property type="entry name" value="FNR_nucleotide-bd"/>
</dbReference>